<keyword evidence="1" id="KW-0472">Membrane</keyword>
<name>A0A317Q695_9GAMM</name>
<keyword evidence="3" id="KW-1185">Reference proteome</keyword>
<evidence type="ECO:0000313" key="3">
    <source>
        <dbReference type="Proteomes" id="UP000246964"/>
    </source>
</evidence>
<dbReference type="RefSeq" id="WP_110076352.1">
    <property type="nucleotide sequence ID" value="NZ_QGTT01000012.1"/>
</dbReference>
<organism evidence="2 3">
    <name type="scientific">Pseudidiomarina maritima</name>
    <dbReference type="NCBI Taxonomy" id="519453"/>
    <lineage>
        <taxon>Bacteria</taxon>
        <taxon>Pseudomonadati</taxon>
        <taxon>Pseudomonadota</taxon>
        <taxon>Gammaproteobacteria</taxon>
        <taxon>Alteromonadales</taxon>
        <taxon>Idiomarinaceae</taxon>
        <taxon>Pseudidiomarina</taxon>
    </lineage>
</organism>
<dbReference type="EMBL" id="QGTT01000012">
    <property type="protein sequence ID" value="PWW11217.1"/>
    <property type="molecule type" value="Genomic_DNA"/>
</dbReference>
<dbReference type="OrthoDB" id="6307466at2"/>
<evidence type="ECO:0000256" key="1">
    <source>
        <dbReference type="SAM" id="Phobius"/>
    </source>
</evidence>
<protein>
    <submittedName>
        <fullName evidence="2">Uncharacterized protein</fullName>
    </submittedName>
</protein>
<feature type="transmembrane region" description="Helical" evidence="1">
    <location>
        <begin position="141"/>
        <end position="158"/>
    </location>
</feature>
<proteinExistence type="predicted"/>
<reference evidence="2 3" key="1">
    <citation type="submission" date="2018-05" db="EMBL/GenBank/DDBJ databases">
        <title>Freshwater and sediment microbial communities from various areas in North America, analyzing microbe dynamics in response to fracking.</title>
        <authorList>
            <person name="Lamendella R."/>
        </authorList>
    </citation>
    <scope>NUCLEOTIDE SEQUENCE [LARGE SCALE GENOMIC DNA]</scope>
    <source>
        <strain evidence="2 3">125B1</strain>
    </source>
</reference>
<gene>
    <name evidence="2" type="ORF">DET45_11277</name>
</gene>
<dbReference type="Proteomes" id="UP000246964">
    <property type="component" value="Unassembled WGS sequence"/>
</dbReference>
<comment type="caution">
    <text evidence="2">The sequence shown here is derived from an EMBL/GenBank/DDBJ whole genome shotgun (WGS) entry which is preliminary data.</text>
</comment>
<keyword evidence="1" id="KW-0812">Transmembrane</keyword>
<sequence length="170" mass="19503">MSKITYYRNLLLAAVSMVLGLCIGFFQLTQVNSGFPFKEELREKSGLVSWVQKHKYGIRFGFVNESMNFNYPSKADGQDVVKDSLMNSEGKIVTILYDATDTHSPIYSSKVYHDFFQLSVDGLLVRSYAESEKAWRSDNKLMPIIVALFLLGGIYIWRKTKKQYIMAKVQ</sequence>
<accession>A0A317Q695</accession>
<dbReference type="AlphaFoldDB" id="A0A317Q695"/>
<evidence type="ECO:0000313" key="2">
    <source>
        <dbReference type="EMBL" id="PWW11217.1"/>
    </source>
</evidence>
<keyword evidence="1" id="KW-1133">Transmembrane helix</keyword>